<proteinExistence type="inferred from homology"/>
<dbReference type="PANTHER" id="PTHR33798">
    <property type="entry name" value="FLAVOPROTEIN OXYGENASE"/>
    <property type="match status" value="1"/>
</dbReference>
<dbReference type="PANTHER" id="PTHR33798:SF5">
    <property type="entry name" value="FLAVIN REDUCTASE LIKE DOMAIN-CONTAINING PROTEIN"/>
    <property type="match status" value="1"/>
</dbReference>
<name>A0A424WDI2_ALCXX</name>
<comment type="cofactor">
    <cofactor evidence="1">
        <name>FMN</name>
        <dbReference type="ChEBI" id="CHEBI:58210"/>
    </cofactor>
</comment>
<dbReference type="Proteomes" id="UP000285324">
    <property type="component" value="Unassembled WGS sequence"/>
</dbReference>
<comment type="similarity">
    <text evidence="4">Belongs to the flavoredoxin family.</text>
</comment>
<reference evidence="6 7" key="1">
    <citation type="submission" date="2018-08" db="EMBL/GenBank/DDBJ databases">
        <title>Achromobacter xylosoxidans Genome sequencing and assembly.</title>
        <authorList>
            <person name="Wang R."/>
            <person name="Rensing C."/>
            <person name="Li Y."/>
        </authorList>
    </citation>
    <scope>NUCLEOTIDE SEQUENCE [LARGE SCALE GENOMIC DNA]</scope>
    <source>
        <strain evidence="6 7">GD003A</strain>
    </source>
</reference>
<sequence length="224" mass="24577">MFIDLNDLAGPARYKLLTAAIVPRPIAWIVSRDAAGTTNVAPFSFFNLMSGDPPLICVGIGVRGDAPKDTARNIAERGEFTVSLVSAPQAGRMNVTAVDFPAGVDESLEAGLELSPSRRIEVPWVAQSPVAFECRVHELLRIDRRSLIVAQVAAMHVRDDVVADREHLYLDGPAMDLLARLHNPGWYCRPQAAFQMPQLTLAQWDAMKQSGEAERYLEQGAAER</sequence>
<evidence type="ECO:0000256" key="1">
    <source>
        <dbReference type="ARBA" id="ARBA00001917"/>
    </source>
</evidence>
<dbReference type="SUPFAM" id="SSF50475">
    <property type="entry name" value="FMN-binding split barrel"/>
    <property type="match status" value="1"/>
</dbReference>
<keyword evidence="3" id="KW-0288">FMN</keyword>
<gene>
    <name evidence="6" type="ORF">DY367_13335</name>
</gene>
<keyword evidence="2" id="KW-0285">Flavoprotein</keyword>
<evidence type="ECO:0000313" key="7">
    <source>
        <dbReference type="Proteomes" id="UP000285324"/>
    </source>
</evidence>
<dbReference type="RefSeq" id="WP_118932743.1">
    <property type="nucleotide sequence ID" value="NZ_CP061008.1"/>
</dbReference>
<dbReference type="OrthoDB" id="5946411at2"/>
<organism evidence="6 7">
    <name type="scientific">Alcaligenes xylosoxydans xylosoxydans</name>
    <name type="common">Achromobacter xylosoxidans</name>
    <dbReference type="NCBI Taxonomy" id="85698"/>
    <lineage>
        <taxon>Bacteria</taxon>
        <taxon>Pseudomonadati</taxon>
        <taxon>Pseudomonadota</taxon>
        <taxon>Betaproteobacteria</taxon>
        <taxon>Burkholderiales</taxon>
        <taxon>Alcaligenaceae</taxon>
        <taxon>Achromobacter</taxon>
    </lineage>
</organism>
<evidence type="ECO:0000256" key="4">
    <source>
        <dbReference type="ARBA" id="ARBA00038054"/>
    </source>
</evidence>
<evidence type="ECO:0000256" key="3">
    <source>
        <dbReference type="ARBA" id="ARBA00022643"/>
    </source>
</evidence>
<dbReference type="Pfam" id="PF01613">
    <property type="entry name" value="Flavin_Reduct"/>
    <property type="match status" value="1"/>
</dbReference>
<dbReference type="InterPro" id="IPR002563">
    <property type="entry name" value="Flavin_Rdtase-like_dom"/>
</dbReference>
<protein>
    <submittedName>
        <fullName evidence="6">Flavin reductase family protein</fullName>
    </submittedName>
</protein>
<evidence type="ECO:0000256" key="2">
    <source>
        <dbReference type="ARBA" id="ARBA00022630"/>
    </source>
</evidence>
<dbReference type="GO" id="GO:0016646">
    <property type="term" value="F:oxidoreductase activity, acting on the CH-NH group of donors, NAD or NADP as acceptor"/>
    <property type="evidence" value="ECO:0007669"/>
    <property type="project" value="UniProtKB-ARBA"/>
</dbReference>
<dbReference type="AlphaFoldDB" id="A0A424WDI2"/>
<comment type="caution">
    <text evidence="6">The sequence shown here is derived from an EMBL/GenBank/DDBJ whole genome shotgun (WGS) entry which is preliminary data.</text>
</comment>
<dbReference type="InterPro" id="IPR012349">
    <property type="entry name" value="Split_barrel_FMN-bd"/>
</dbReference>
<evidence type="ECO:0000313" key="6">
    <source>
        <dbReference type="EMBL" id="RPJ91304.1"/>
    </source>
</evidence>
<feature type="domain" description="Flavin reductase like" evidence="5">
    <location>
        <begin position="19"/>
        <end position="176"/>
    </location>
</feature>
<dbReference type="Gene3D" id="2.30.110.10">
    <property type="entry name" value="Electron Transport, Fmn-binding Protein, Chain A"/>
    <property type="match status" value="1"/>
</dbReference>
<evidence type="ECO:0000259" key="5">
    <source>
        <dbReference type="SMART" id="SM00903"/>
    </source>
</evidence>
<dbReference type="GO" id="GO:0010181">
    <property type="term" value="F:FMN binding"/>
    <property type="evidence" value="ECO:0007669"/>
    <property type="project" value="InterPro"/>
</dbReference>
<dbReference type="SMART" id="SM00903">
    <property type="entry name" value="Flavin_Reduct"/>
    <property type="match status" value="1"/>
</dbReference>
<dbReference type="EMBL" id="QVXO01000017">
    <property type="protein sequence ID" value="RPJ91304.1"/>
    <property type="molecule type" value="Genomic_DNA"/>
</dbReference>
<accession>A0A424WDI2</accession>